<evidence type="ECO:0000256" key="4">
    <source>
        <dbReference type="ARBA" id="ARBA00022448"/>
    </source>
</evidence>
<dbReference type="InterPro" id="IPR045187">
    <property type="entry name" value="CcO_II"/>
</dbReference>
<feature type="domain" description="Cytochrome oxidase subunit II copper A binding" evidence="17">
    <location>
        <begin position="119"/>
        <end position="258"/>
    </location>
</feature>
<evidence type="ECO:0000256" key="11">
    <source>
        <dbReference type="ARBA" id="ARBA00023008"/>
    </source>
</evidence>
<evidence type="ECO:0000259" key="17">
    <source>
        <dbReference type="PROSITE" id="PS50857"/>
    </source>
</evidence>
<dbReference type="InterPro" id="IPR014222">
    <property type="entry name" value="Cyt_c_oxidase_su2"/>
</dbReference>
<keyword evidence="7" id="KW-0479">Metal-binding</keyword>
<comment type="subcellular location">
    <subcellularLocation>
        <location evidence="1">Membrane</location>
        <topology evidence="1">Multi-pass membrane protein</topology>
    </subcellularLocation>
</comment>
<keyword evidence="4" id="KW-0813">Transport</keyword>
<dbReference type="Pfam" id="PF00116">
    <property type="entry name" value="COX2"/>
    <property type="match status" value="1"/>
</dbReference>
<name>A0ABU2J8R8_9ACTN</name>
<dbReference type="PANTHER" id="PTHR22888:SF9">
    <property type="entry name" value="CYTOCHROME C OXIDASE SUBUNIT 2"/>
    <property type="match status" value="1"/>
</dbReference>
<evidence type="ECO:0000256" key="1">
    <source>
        <dbReference type="ARBA" id="ARBA00004141"/>
    </source>
</evidence>
<dbReference type="PROSITE" id="PS51257">
    <property type="entry name" value="PROKAR_LIPOPROTEIN"/>
    <property type="match status" value="1"/>
</dbReference>
<dbReference type="PROSITE" id="PS50857">
    <property type="entry name" value="COX2_CUA"/>
    <property type="match status" value="1"/>
</dbReference>
<dbReference type="NCBIfam" id="TIGR02866">
    <property type="entry name" value="CoxB"/>
    <property type="match status" value="1"/>
</dbReference>
<keyword evidence="12 16" id="KW-0472">Membrane</keyword>
<sequence>MSRLGLLAGSAVLLTGCTARDGEERLRFGIPSGVTNQADRVRALWAWSSLAALIVGVIVWGLIFWCCFRYRKTDDLLPTQTKYHLPIEVAYTIAPFLIIAGLFYFTAVTENYVDKTTANPATTIQVDAFKWNWKFEYKSNTVNGQTQATNYPASDPSAGTSLSTVGSSTEIPIMVVPVHQRVRIIETSRDVIHSFWVPDFLFKRDVIPQPKPNQFEFSATTIGHYVGRCAELCGTYHSQMNFEVRVVSAANYNAYLTNLAAIPSSDSGRQRKALQSIGETPCATTTHPFNTSRTIRSASTESSTVCSASSN</sequence>
<dbReference type="Gene3D" id="1.10.287.90">
    <property type="match status" value="1"/>
</dbReference>
<reference evidence="19" key="1">
    <citation type="submission" date="2023-07" db="EMBL/GenBank/DDBJ databases">
        <title>30 novel species of actinomycetes from the DSMZ collection.</title>
        <authorList>
            <person name="Nouioui I."/>
        </authorList>
    </citation>
    <scope>NUCLEOTIDE SEQUENCE [LARGE SCALE GENOMIC DNA]</scope>
    <source>
        <strain evidence="19">DSM 44399</strain>
    </source>
</reference>
<keyword evidence="5" id="KW-0679">Respiratory chain</keyword>
<comment type="catalytic activity">
    <reaction evidence="15">
        <text>4 Fe(II)-[cytochrome c] + O2 + 8 H(+)(in) = 4 Fe(III)-[cytochrome c] + 2 H2O + 4 H(+)(out)</text>
        <dbReference type="Rhea" id="RHEA:11436"/>
        <dbReference type="Rhea" id="RHEA-COMP:10350"/>
        <dbReference type="Rhea" id="RHEA-COMP:14399"/>
        <dbReference type="ChEBI" id="CHEBI:15377"/>
        <dbReference type="ChEBI" id="CHEBI:15378"/>
        <dbReference type="ChEBI" id="CHEBI:15379"/>
        <dbReference type="ChEBI" id="CHEBI:29033"/>
        <dbReference type="ChEBI" id="CHEBI:29034"/>
        <dbReference type="EC" id="7.1.1.9"/>
    </reaction>
</comment>
<keyword evidence="8" id="KW-1278">Translocase</keyword>
<dbReference type="Proteomes" id="UP001183176">
    <property type="component" value="Unassembled WGS sequence"/>
</dbReference>
<evidence type="ECO:0000256" key="12">
    <source>
        <dbReference type="ARBA" id="ARBA00023136"/>
    </source>
</evidence>
<comment type="function">
    <text evidence="13">Subunits I and II form the functional core of the enzyme complex. Electrons originating in cytochrome c are transferred via heme a and Cu(A) to the binuclear center formed by heme a3 and Cu(B).</text>
</comment>
<comment type="caution">
    <text evidence="18">The sequence shown here is derived from an EMBL/GenBank/DDBJ whole genome shotgun (WGS) entry which is preliminary data.</text>
</comment>
<evidence type="ECO:0000256" key="6">
    <source>
        <dbReference type="ARBA" id="ARBA00022692"/>
    </source>
</evidence>
<dbReference type="EC" id="7.1.1.9" evidence="3"/>
<dbReference type="PRINTS" id="PR01166">
    <property type="entry name" value="CYCOXIDASEII"/>
</dbReference>
<feature type="transmembrane region" description="Helical" evidence="16">
    <location>
        <begin position="43"/>
        <end position="68"/>
    </location>
</feature>
<evidence type="ECO:0000256" key="8">
    <source>
        <dbReference type="ARBA" id="ARBA00022967"/>
    </source>
</evidence>
<keyword evidence="19" id="KW-1185">Reference proteome</keyword>
<dbReference type="Gene3D" id="2.60.40.420">
    <property type="entry name" value="Cupredoxins - blue copper proteins"/>
    <property type="match status" value="1"/>
</dbReference>
<evidence type="ECO:0000256" key="16">
    <source>
        <dbReference type="SAM" id="Phobius"/>
    </source>
</evidence>
<evidence type="ECO:0000256" key="2">
    <source>
        <dbReference type="ARBA" id="ARBA00007866"/>
    </source>
</evidence>
<accession>A0ABU2J8R8</accession>
<dbReference type="InterPro" id="IPR002429">
    <property type="entry name" value="CcO_II-like_C"/>
</dbReference>
<organism evidence="18 19">
    <name type="scientific">Jatrophihabitans lederbergiae</name>
    <dbReference type="NCBI Taxonomy" id="3075547"/>
    <lineage>
        <taxon>Bacteria</taxon>
        <taxon>Bacillati</taxon>
        <taxon>Actinomycetota</taxon>
        <taxon>Actinomycetes</taxon>
        <taxon>Jatrophihabitantales</taxon>
        <taxon>Jatrophihabitantaceae</taxon>
        <taxon>Jatrophihabitans</taxon>
    </lineage>
</organism>
<evidence type="ECO:0000256" key="10">
    <source>
        <dbReference type="ARBA" id="ARBA00022989"/>
    </source>
</evidence>
<dbReference type="InterPro" id="IPR036257">
    <property type="entry name" value="Cyt_c_oxidase_su2_TM_sf"/>
</dbReference>
<evidence type="ECO:0000313" key="19">
    <source>
        <dbReference type="Proteomes" id="UP001183176"/>
    </source>
</evidence>
<keyword evidence="9" id="KW-0249">Electron transport</keyword>
<evidence type="ECO:0000256" key="3">
    <source>
        <dbReference type="ARBA" id="ARBA00012949"/>
    </source>
</evidence>
<proteinExistence type="inferred from homology"/>
<evidence type="ECO:0000256" key="14">
    <source>
        <dbReference type="ARBA" id="ARBA00031399"/>
    </source>
</evidence>
<dbReference type="PROSITE" id="PS00078">
    <property type="entry name" value="COX2"/>
    <property type="match status" value="1"/>
</dbReference>
<evidence type="ECO:0000256" key="7">
    <source>
        <dbReference type="ARBA" id="ARBA00022723"/>
    </source>
</evidence>
<keyword evidence="10 16" id="KW-1133">Transmembrane helix</keyword>
<dbReference type="PANTHER" id="PTHR22888">
    <property type="entry name" value="CYTOCHROME C OXIDASE, SUBUNIT II"/>
    <property type="match status" value="1"/>
</dbReference>
<gene>
    <name evidence="18" type="primary">coxB</name>
    <name evidence="18" type="ORF">RM423_08220</name>
</gene>
<evidence type="ECO:0000256" key="9">
    <source>
        <dbReference type="ARBA" id="ARBA00022982"/>
    </source>
</evidence>
<evidence type="ECO:0000313" key="18">
    <source>
        <dbReference type="EMBL" id="MDT0261380.1"/>
    </source>
</evidence>
<dbReference type="InterPro" id="IPR001505">
    <property type="entry name" value="Copper_CuA"/>
</dbReference>
<comment type="similarity">
    <text evidence="2">Belongs to the cytochrome c oxidase subunit 2 family.</text>
</comment>
<feature type="transmembrane region" description="Helical" evidence="16">
    <location>
        <begin position="89"/>
        <end position="107"/>
    </location>
</feature>
<evidence type="ECO:0000256" key="5">
    <source>
        <dbReference type="ARBA" id="ARBA00022660"/>
    </source>
</evidence>
<protein>
    <recommendedName>
        <fullName evidence="3">cytochrome-c oxidase</fullName>
        <ecNumber evidence="3">7.1.1.9</ecNumber>
    </recommendedName>
    <alternativeName>
        <fullName evidence="14">Cytochrome aa3 subunit 2</fullName>
    </alternativeName>
</protein>
<evidence type="ECO:0000256" key="13">
    <source>
        <dbReference type="ARBA" id="ARBA00024688"/>
    </source>
</evidence>
<dbReference type="RefSeq" id="WP_311422536.1">
    <property type="nucleotide sequence ID" value="NZ_JAVREH010000007.1"/>
</dbReference>
<dbReference type="InterPro" id="IPR008972">
    <property type="entry name" value="Cupredoxin"/>
</dbReference>
<keyword evidence="11" id="KW-0186">Copper</keyword>
<dbReference type="EMBL" id="JAVREH010000007">
    <property type="protein sequence ID" value="MDT0261380.1"/>
    <property type="molecule type" value="Genomic_DNA"/>
</dbReference>
<keyword evidence="6 16" id="KW-0812">Transmembrane</keyword>
<dbReference type="SUPFAM" id="SSF81464">
    <property type="entry name" value="Cytochrome c oxidase subunit II-like, transmembrane region"/>
    <property type="match status" value="1"/>
</dbReference>
<dbReference type="SUPFAM" id="SSF49503">
    <property type="entry name" value="Cupredoxins"/>
    <property type="match status" value="1"/>
</dbReference>
<evidence type="ECO:0000256" key="15">
    <source>
        <dbReference type="ARBA" id="ARBA00047816"/>
    </source>
</evidence>